<dbReference type="RefSeq" id="XP_044545672.1">
    <property type="nucleotide sequence ID" value="XM_044698642.1"/>
</dbReference>
<evidence type="ECO:0000256" key="1">
    <source>
        <dbReference type="SAM" id="Coils"/>
    </source>
</evidence>
<evidence type="ECO:0000313" key="2">
    <source>
        <dbReference type="EMBL" id="KAG2378410.1"/>
    </source>
</evidence>
<evidence type="ECO:0000313" key="3">
    <source>
        <dbReference type="Proteomes" id="UP000816034"/>
    </source>
</evidence>
<protein>
    <submittedName>
        <fullName evidence="2">Uncharacterized protein</fullName>
    </submittedName>
</protein>
<reference evidence="2 3" key="1">
    <citation type="journal article" date="2018" name="BMC Genomics">
        <title>The genome of Naegleria lovaniensis, the basis for a comparative approach to unravel pathogenicity factors of the human pathogenic amoeba N. fowleri.</title>
        <authorList>
            <person name="Liechti N."/>
            <person name="Schurch N."/>
            <person name="Bruggmann R."/>
            <person name="Wittwer M."/>
        </authorList>
    </citation>
    <scope>NUCLEOTIDE SEQUENCE [LARGE SCALE GENOMIC DNA]</scope>
    <source>
        <strain evidence="2 3">ATCC 30569</strain>
    </source>
</reference>
<organism evidence="2 3">
    <name type="scientific">Naegleria lovaniensis</name>
    <name type="common">Amoeba</name>
    <dbReference type="NCBI Taxonomy" id="51637"/>
    <lineage>
        <taxon>Eukaryota</taxon>
        <taxon>Discoba</taxon>
        <taxon>Heterolobosea</taxon>
        <taxon>Tetramitia</taxon>
        <taxon>Eutetramitia</taxon>
        <taxon>Vahlkampfiidae</taxon>
        <taxon>Naegleria</taxon>
    </lineage>
</organism>
<sequence>MSVDQIYNALINNDHKAMASFYFSLSDLPQQIRGLNETLTKMDARITNLDMRMTNFEKRMEKEMKEIRDDLRIINTNIGCLYEGQVKLQFQKDDEFITHNPTTTTNNATSNNQRSLLPINSFKTFTPLSPNDC</sequence>
<keyword evidence="3" id="KW-1185">Reference proteome</keyword>
<dbReference type="Proteomes" id="UP000816034">
    <property type="component" value="Unassembled WGS sequence"/>
</dbReference>
<name>A0AA88GKJ0_NAELO</name>
<gene>
    <name evidence="2" type="ORF">C9374_008553</name>
</gene>
<comment type="caution">
    <text evidence="2">The sequence shown here is derived from an EMBL/GenBank/DDBJ whole genome shotgun (WGS) entry which is preliminary data.</text>
</comment>
<feature type="coiled-coil region" evidence="1">
    <location>
        <begin position="46"/>
        <end position="77"/>
    </location>
</feature>
<dbReference type="EMBL" id="PYSW02000034">
    <property type="protein sequence ID" value="KAG2378410.1"/>
    <property type="molecule type" value="Genomic_DNA"/>
</dbReference>
<accession>A0AA88GKJ0</accession>
<keyword evidence="1" id="KW-0175">Coiled coil</keyword>
<proteinExistence type="predicted"/>
<dbReference type="GeneID" id="68101007"/>
<dbReference type="AlphaFoldDB" id="A0AA88GKJ0"/>